<name>A0A502GDJ2_9GAMM</name>
<sequence length="215" mass="24128">MISIFELANASLEKVSEIIGVPVTSVNIVARELPADGRKVLWITRKGSMRAGCYVAETNNVNLSPHLEAGWPHALSDFHFWVELADSSKLETFQTSMKTVETDVLASSDPIGYDNPPMKLGSLTRHIQYLGEFNLPPYGIDVLFVDDSGTFYAGWYDKDDQKVHLNASEELLPISEYQFWLDLNLGEVGKLVRKGTRRTPKSMERWTAPPQPSIE</sequence>
<dbReference type="EMBL" id="RCZD01000008">
    <property type="protein sequence ID" value="TPG59985.1"/>
    <property type="molecule type" value="Genomic_DNA"/>
</dbReference>
<gene>
    <name evidence="1" type="ORF">EAH77_15575</name>
</gene>
<dbReference type="AlphaFoldDB" id="A0A502GDJ2"/>
<organism evidence="1 2">
    <name type="scientific">Ewingella americana</name>
    <dbReference type="NCBI Taxonomy" id="41202"/>
    <lineage>
        <taxon>Bacteria</taxon>
        <taxon>Pseudomonadati</taxon>
        <taxon>Pseudomonadota</taxon>
        <taxon>Gammaproteobacteria</taxon>
        <taxon>Enterobacterales</taxon>
        <taxon>Yersiniaceae</taxon>
        <taxon>Ewingella</taxon>
    </lineage>
</organism>
<dbReference type="Proteomes" id="UP000317663">
    <property type="component" value="Unassembled WGS sequence"/>
</dbReference>
<evidence type="ECO:0000313" key="2">
    <source>
        <dbReference type="Proteomes" id="UP000317663"/>
    </source>
</evidence>
<accession>A0A502GDJ2</accession>
<dbReference type="RefSeq" id="WP_140473713.1">
    <property type="nucleotide sequence ID" value="NZ_RCZD01000008.1"/>
</dbReference>
<evidence type="ECO:0000313" key="1">
    <source>
        <dbReference type="EMBL" id="TPG59985.1"/>
    </source>
</evidence>
<comment type="caution">
    <text evidence="1">The sequence shown here is derived from an EMBL/GenBank/DDBJ whole genome shotgun (WGS) entry which is preliminary data.</text>
</comment>
<protein>
    <submittedName>
        <fullName evidence="1">Uncharacterized protein</fullName>
    </submittedName>
</protein>
<reference evidence="1 2" key="1">
    <citation type="journal article" date="2019" name="Environ. Microbiol.">
        <title>Species interactions and distinct microbial communities in high Arctic permafrost affected cryosols are associated with the CH4 and CO2 gas fluxes.</title>
        <authorList>
            <person name="Altshuler I."/>
            <person name="Hamel J."/>
            <person name="Turney S."/>
            <person name="Magnuson E."/>
            <person name="Levesque R."/>
            <person name="Greer C."/>
            <person name="Whyte L.G."/>
        </authorList>
    </citation>
    <scope>NUCLEOTIDE SEQUENCE [LARGE SCALE GENOMIC DNA]</scope>
    <source>
        <strain evidence="1 2">E4</strain>
    </source>
</reference>
<proteinExistence type="predicted"/>
<keyword evidence="2" id="KW-1185">Reference proteome</keyword>